<dbReference type="Gene3D" id="3.40.50.720">
    <property type="entry name" value="NAD(P)-binding Rossmann-like Domain"/>
    <property type="match status" value="1"/>
</dbReference>
<dbReference type="InterPro" id="IPR051609">
    <property type="entry name" value="NmrA/Isoflavone_reductase-like"/>
</dbReference>
<dbReference type="InterPro" id="IPR036291">
    <property type="entry name" value="NAD(P)-bd_dom_sf"/>
</dbReference>
<evidence type="ECO:0000313" key="5">
    <source>
        <dbReference type="Proteomes" id="UP001141659"/>
    </source>
</evidence>
<evidence type="ECO:0000313" key="4">
    <source>
        <dbReference type="EMBL" id="MCV7386554.1"/>
    </source>
</evidence>
<accession>A0AAW5SX52</accession>
<dbReference type="Gene3D" id="3.90.25.10">
    <property type="entry name" value="UDP-galactose 4-epimerase, domain 1"/>
    <property type="match status" value="1"/>
</dbReference>
<comment type="caution">
    <text evidence="4">The sequence shown here is derived from an EMBL/GenBank/DDBJ whole genome shotgun (WGS) entry which is preliminary data.</text>
</comment>
<dbReference type="EMBL" id="JACKVC010000006">
    <property type="protein sequence ID" value="MCV7386554.1"/>
    <property type="molecule type" value="Genomic_DNA"/>
</dbReference>
<evidence type="ECO:0000256" key="1">
    <source>
        <dbReference type="ARBA" id="ARBA00022857"/>
    </source>
</evidence>
<organism evidence="4 5">
    <name type="scientific">Mycolicibacterium porcinum</name>
    <dbReference type="NCBI Taxonomy" id="39693"/>
    <lineage>
        <taxon>Bacteria</taxon>
        <taxon>Bacillati</taxon>
        <taxon>Actinomycetota</taxon>
        <taxon>Actinomycetes</taxon>
        <taxon>Mycobacteriales</taxon>
        <taxon>Mycobacteriaceae</taxon>
        <taxon>Mycolicibacterium</taxon>
    </lineage>
</organism>
<evidence type="ECO:0000256" key="2">
    <source>
        <dbReference type="ARBA" id="ARBA00023002"/>
    </source>
</evidence>
<gene>
    <name evidence="4" type="ORF">H5P34_00645</name>
</gene>
<feature type="domain" description="NmrA-like" evidence="3">
    <location>
        <begin position="12"/>
        <end position="261"/>
    </location>
</feature>
<dbReference type="RefSeq" id="WP_036446504.1">
    <property type="nucleotide sequence ID" value="NZ_JACKVC010000006.1"/>
</dbReference>
<dbReference type="PANTHER" id="PTHR47706:SF6">
    <property type="entry name" value="NMRA-LIKE FAMILY PROTEIN (AFU_ORTHOLOGUE AFUA_6G00280)"/>
    <property type="match status" value="1"/>
</dbReference>
<keyword evidence="1" id="KW-0521">NADP</keyword>
<keyword evidence="2" id="KW-0560">Oxidoreductase</keyword>
<dbReference type="GO" id="GO:0016491">
    <property type="term" value="F:oxidoreductase activity"/>
    <property type="evidence" value="ECO:0007669"/>
    <property type="project" value="UniProtKB-KW"/>
</dbReference>
<dbReference type="CDD" id="cd05259">
    <property type="entry name" value="PCBER_SDR_a"/>
    <property type="match status" value="1"/>
</dbReference>
<dbReference type="InterPro" id="IPR008030">
    <property type="entry name" value="NmrA-like"/>
</dbReference>
<dbReference type="AlphaFoldDB" id="A0AAW5SX52"/>
<name>A0AAW5SX52_9MYCO</name>
<sequence length="312" mass="33592">MPATPPAADSLSILVIGAGELGSSVLSALTRHLALHPSAARVAVLLRPPAAGAGLVSNARSRELTEAGIAVEHADVATASVAELAAVMGRYHTVISCVGFAAGSGTQRKLAESALAAGVSRFFPWQFGVDYDEIGRGSAQPLFDEQLDVRDLLRNQDTTEWVIVSTGMFTSFLFEPEFGVVDLPANTVHALGSWDNRVTLTTPEDIGVLTADIVFAEPRFRDTVVYLAGDTISYRELAEIVDRVRGTVCTRILWTTDYLADQLGQHPEDTMSKYRAVFARTNGVAWPKDQAYNVVRGISTTTAEEWARANLV</sequence>
<reference evidence="4" key="1">
    <citation type="submission" date="2020-07" db="EMBL/GenBank/DDBJ databases">
        <authorList>
            <person name="Pettersson B.M.F."/>
            <person name="Behra P.R.K."/>
            <person name="Ramesh M."/>
            <person name="Das S."/>
            <person name="Dasgupta S."/>
            <person name="Kirsebom L.A."/>
        </authorList>
    </citation>
    <scope>NUCLEOTIDE SEQUENCE</scope>
    <source>
        <strain evidence="4">DSM 44242</strain>
    </source>
</reference>
<dbReference type="InterPro" id="IPR045312">
    <property type="entry name" value="PCBER-like"/>
</dbReference>
<evidence type="ECO:0000259" key="3">
    <source>
        <dbReference type="Pfam" id="PF05368"/>
    </source>
</evidence>
<proteinExistence type="predicted"/>
<dbReference type="SUPFAM" id="SSF51735">
    <property type="entry name" value="NAD(P)-binding Rossmann-fold domains"/>
    <property type="match status" value="1"/>
</dbReference>
<reference evidence="4" key="2">
    <citation type="journal article" date="2022" name="BMC Genomics">
        <title>Comparative genome analysis of mycobacteria focusing on tRNA and non-coding RNA.</title>
        <authorList>
            <person name="Behra P.R.K."/>
            <person name="Pettersson B.M.F."/>
            <person name="Ramesh M."/>
            <person name="Das S."/>
            <person name="Dasgupta S."/>
            <person name="Kirsebom L.A."/>
        </authorList>
    </citation>
    <scope>NUCLEOTIDE SEQUENCE</scope>
    <source>
        <strain evidence="4">DSM 44242</strain>
    </source>
</reference>
<dbReference type="Pfam" id="PF05368">
    <property type="entry name" value="NmrA"/>
    <property type="match status" value="1"/>
</dbReference>
<dbReference type="PANTHER" id="PTHR47706">
    <property type="entry name" value="NMRA-LIKE FAMILY PROTEIN"/>
    <property type="match status" value="1"/>
</dbReference>
<protein>
    <submittedName>
        <fullName evidence="4">Aromatic alcohol reductase</fullName>
    </submittedName>
</protein>
<dbReference type="Proteomes" id="UP001141659">
    <property type="component" value="Unassembled WGS sequence"/>
</dbReference>